<evidence type="ECO:0000256" key="4">
    <source>
        <dbReference type="ARBA" id="ARBA00022723"/>
    </source>
</evidence>
<dbReference type="PRINTS" id="PR00463">
    <property type="entry name" value="EP450I"/>
</dbReference>
<gene>
    <name evidence="13" type="ORF">IEQ34_006646</name>
</gene>
<reference evidence="13 14" key="1">
    <citation type="journal article" date="2021" name="Hortic Res">
        <title>Chromosome-scale assembly of the Dendrobium chrysotoxum genome enhances the understanding of orchid evolution.</title>
        <authorList>
            <person name="Zhang Y."/>
            <person name="Zhang G.Q."/>
            <person name="Zhang D."/>
            <person name="Liu X.D."/>
            <person name="Xu X.Y."/>
            <person name="Sun W.H."/>
            <person name="Yu X."/>
            <person name="Zhu X."/>
            <person name="Wang Z.W."/>
            <person name="Zhao X."/>
            <person name="Zhong W.Y."/>
            <person name="Chen H."/>
            <person name="Yin W.L."/>
            <person name="Huang T."/>
            <person name="Niu S.C."/>
            <person name="Liu Z.J."/>
        </authorList>
    </citation>
    <scope>NUCLEOTIDE SEQUENCE [LARGE SCALE GENOMIC DNA]</scope>
    <source>
        <strain evidence="13">Lindl</strain>
    </source>
</reference>
<dbReference type="EC" id="1.14.19.50" evidence="9"/>
<dbReference type="GO" id="GO:0016705">
    <property type="term" value="F:oxidoreductase activity, acting on paired donors, with incorporation or reduction of molecular oxygen"/>
    <property type="evidence" value="ECO:0007669"/>
    <property type="project" value="InterPro"/>
</dbReference>
<dbReference type="AlphaFoldDB" id="A0AAV7GPQ7"/>
<evidence type="ECO:0000313" key="14">
    <source>
        <dbReference type="Proteomes" id="UP000775213"/>
    </source>
</evidence>
<proteinExistence type="inferred from homology"/>
<dbReference type="SUPFAM" id="SSF48264">
    <property type="entry name" value="Cytochrome P450"/>
    <property type="match status" value="1"/>
</dbReference>
<evidence type="ECO:0000256" key="2">
    <source>
        <dbReference type="ARBA" id="ARBA00010617"/>
    </source>
</evidence>
<feature type="binding site" description="axial binding residue" evidence="12">
    <location>
        <position position="431"/>
    </location>
    <ligand>
        <name>heme</name>
        <dbReference type="ChEBI" id="CHEBI:30413"/>
    </ligand>
    <ligandPart>
        <name>Fe</name>
        <dbReference type="ChEBI" id="CHEBI:18248"/>
    </ligandPart>
</feature>
<comment type="caution">
    <text evidence="13">The sequence shown here is derived from an EMBL/GenBank/DDBJ whole genome shotgun (WGS) entry which is preliminary data.</text>
</comment>
<keyword evidence="14" id="KW-1185">Reference proteome</keyword>
<sequence length="495" mass="55594">MVEVIALLIVLSSLLLHVLIKLLFPAAKAPSSYGPKSYPLIGCLIPFYRNRHRLLHWYTDLLAASRSSTISLSRLGARRTIVTAIPSNVEHILSTNFHNYPKGKPFTDILGDLLGRGIFNSDGHLWLSQRKVASHAFTLRSLRDLINHILRPEISTHFLPNLVADGRTVVDLQNLLRGLSFRVICRVFLGPSTAHLQLAEALDVASEISARRGSAPLAFLWKAKRALGFGSERRLREAVDLIHRLVTDIILKTREMDNPPNSFLSRLLERGIHGEAEEIRDMVISFLMAGRDTTSSALTWFFWLVSTHPDVEEKIINEINTLIRSEEEMSYESLKQLSYLEASLMESMRLYPPVAWDSKHAEGDDVLPDGTTISKGDRIMYFPYGMGRTEAIWGKDWKEFRPERWVAAVGGGVVRMSPYKFPVFQAGPRVCLGKEMAMIQMKFMAATFLRRFELRWVGKEAPVMVPLLTAYMAGGLPVVIAERGGRASSLPSSAI</sequence>
<keyword evidence="7 12" id="KW-0408">Iron</keyword>
<organism evidence="13 14">
    <name type="scientific">Dendrobium chrysotoxum</name>
    <name type="common">Orchid</name>
    <dbReference type="NCBI Taxonomy" id="161865"/>
    <lineage>
        <taxon>Eukaryota</taxon>
        <taxon>Viridiplantae</taxon>
        <taxon>Streptophyta</taxon>
        <taxon>Embryophyta</taxon>
        <taxon>Tracheophyta</taxon>
        <taxon>Spermatophyta</taxon>
        <taxon>Magnoliopsida</taxon>
        <taxon>Liliopsida</taxon>
        <taxon>Asparagales</taxon>
        <taxon>Orchidaceae</taxon>
        <taxon>Epidendroideae</taxon>
        <taxon>Malaxideae</taxon>
        <taxon>Dendrobiinae</taxon>
        <taxon>Dendrobium</taxon>
    </lineage>
</organism>
<evidence type="ECO:0000256" key="5">
    <source>
        <dbReference type="ARBA" id="ARBA00022989"/>
    </source>
</evidence>
<dbReference type="Proteomes" id="UP000775213">
    <property type="component" value="Unassembled WGS sequence"/>
</dbReference>
<dbReference type="InterPro" id="IPR001128">
    <property type="entry name" value="Cyt_P450"/>
</dbReference>
<name>A0AAV7GPQ7_DENCH</name>
<dbReference type="InterPro" id="IPR036396">
    <property type="entry name" value="Cyt_P450_sf"/>
</dbReference>
<dbReference type="Gene3D" id="1.10.630.10">
    <property type="entry name" value="Cytochrome P450"/>
    <property type="match status" value="1"/>
</dbReference>
<dbReference type="GO" id="GO:0005506">
    <property type="term" value="F:iron ion binding"/>
    <property type="evidence" value="ECO:0007669"/>
    <property type="project" value="InterPro"/>
</dbReference>
<keyword evidence="12" id="KW-0349">Heme</keyword>
<evidence type="ECO:0000313" key="13">
    <source>
        <dbReference type="EMBL" id="KAH0463860.1"/>
    </source>
</evidence>
<keyword evidence="8" id="KW-0472">Membrane</keyword>
<evidence type="ECO:0000256" key="6">
    <source>
        <dbReference type="ARBA" id="ARBA00023002"/>
    </source>
</evidence>
<evidence type="ECO:0000256" key="3">
    <source>
        <dbReference type="ARBA" id="ARBA00022692"/>
    </source>
</evidence>
<keyword evidence="6" id="KW-0560">Oxidoreductase</keyword>
<evidence type="ECO:0000256" key="11">
    <source>
        <dbReference type="ARBA" id="ARBA00049170"/>
    </source>
</evidence>
<accession>A0AAV7GPQ7</accession>
<keyword evidence="4 12" id="KW-0479">Metal-binding</keyword>
<comment type="catalytic activity">
    <reaction evidence="10">
        <text>4'-O-methylnorbelladine + reduced [NADPH--hemoprotein reductase] + O2 = (10bS,4aR)-noroxomaritidine + oxidized [NADPH--hemoprotein reductase] + 2 H2O + H(+)</text>
        <dbReference type="Rhea" id="RHEA:51264"/>
        <dbReference type="Rhea" id="RHEA-COMP:11964"/>
        <dbReference type="Rhea" id="RHEA-COMP:11965"/>
        <dbReference type="ChEBI" id="CHEBI:15377"/>
        <dbReference type="ChEBI" id="CHEBI:15378"/>
        <dbReference type="ChEBI" id="CHEBI:15379"/>
        <dbReference type="ChEBI" id="CHEBI:57618"/>
        <dbReference type="ChEBI" id="CHEBI:58210"/>
        <dbReference type="ChEBI" id="CHEBI:133993"/>
        <dbReference type="ChEBI" id="CHEBI:133996"/>
        <dbReference type="EC" id="1.14.19.50"/>
    </reaction>
</comment>
<comment type="catalytic activity">
    <reaction evidence="11">
        <text>4'-O-methylnorbelladine + reduced [NADPH--hemoprotein reductase] + O2 = (10bR,4aS)-noroxomaritidine + oxidized [NADPH--hemoprotein reductase] + 2 H2O + H(+)</text>
        <dbReference type="Rhea" id="RHEA:51260"/>
        <dbReference type="Rhea" id="RHEA-COMP:11964"/>
        <dbReference type="Rhea" id="RHEA-COMP:11965"/>
        <dbReference type="ChEBI" id="CHEBI:15377"/>
        <dbReference type="ChEBI" id="CHEBI:15378"/>
        <dbReference type="ChEBI" id="CHEBI:15379"/>
        <dbReference type="ChEBI" id="CHEBI:57618"/>
        <dbReference type="ChEBI" id="CHEBI:58210"/>
        <dbReference type="ChEBI" id="CHEBI:133993"/>
        <dbReference type="ChEBI" id="CHEBI:133995"/>
        <dbReference type="EC" id="1.14.19.50"/>
    </reaction>
</comment>
<evidence type="ECO:0000256" key="8">
    <source>
        <dbReference type="ARBA" id="ARBA00023136"/>
    </source>
</evidence>
<comment type="cofactor">
    <cofactor evidence="12">
        <name>heme</name>
        <dbReference type="ChEBI" id="CHEBI:30413"/>
    </cofactor>
</comment>
<comment type="similarity">
    <text evidence="2">Belongs to the cytochrome P450 family.</text>
</comment>
<protein>
    <recommendedName>
        <fullName evidence="9">noroxomaritidine synthase</fullName>
        <ecNumber evidence="9">1.14.19.50</ecNumber>
    </recommendedName>
</protein>
<dbReference type="GO" id="GO:0004497">
    <property type="term" value="F:monooxygenase activity"/>
    <property type="evidence" value="ECO:0007669"/>
    <property type="project" value="InterPro"/>
</dbReference>
<dbReference type="Pfam" id="PF00067">
    <property type="entry name" value="p450"/>
    <property type="match status" value="1"/>
</dbReference>
<dbReference type="PANTHER" id="PTHR24296">
    <property type="entry name" value="CYTOCHROME P450"/>
    <property type="match status" value="1"/>
</dbReference>
<evidence type="ECO:0000256" key="1">
    <source>
        <dbReference type="ARBA" id="ARBA00004167"/>
    </source>
</evidence>
<evidence type="ECO:0000256" key="10">
    <source>
        <dbReference type="ARBA" id="ARBA00048529"/>
    </source>
</evidence>
<dbReference type="GO" id="GO:0016020">
    <property type="term" value="C:membrane"/>
    <property type="evidence" value="ECO:0007669"/>
    <property type="project" value="UniProtKB-SubCell"/>
</dbReference>
<evidence type="ECO:0000256" key="12">
    <source>
        <dbReference type="PIRSR" id="PIRSR602401-1"/>
    </source>
</evidence>
<comment type="subcellular location">
    <subcellularLocation>
        <location evidence="1">Membrane</location>
        <topology evidence="1">Single-pass membrane protein</topology>
    </subcellularLocation>
</comment>
<dbReference type="PRINTS" id="PR00385">
    <property type="entry name" value="P450"/>
</dbReference>
<keyword evidence="5" id="KW-1133">Transmembrane helix</keyword>
<evidence type="ECO:0000256" key="7">
    <source>
        <dbReference type="ARBA" id="ARBA00023004"/>
    </source>
</evidence>
<dbReference type="GO" id="GO:0020037">
    <property type="term" value="F:heme binding"/>
    <property type="evidence" value="ECO:0007669"/>
    <property type="project" value="InterPro"/>
</dbReference>
<dbReference type="EMBL" id="JAGFBR010000007">
    <property type="protein sequence ID" value="KAH0463860.1"/>
    <property type="molecule type" value="Genomic_DNA"/>
</dbReference>
<dbReference type="CDD" id="cd11064">
    <property type="entry name" value="CYP86A"/>
    <property type="match status" value="1"/>
</dbReference>
<evidence type="ECO:0000256" key="9">
    <source>
        <dbReference type="ARBA" id="ARBA00039071"/>
    </source>
</evidence>
<dbReference type="InterPro" id="IPR002401">
    <property type="entry name" value="Cyt_P450_E_grp-I"/>
</dbReference>
<keyword evidence="3" id="KW-0812">Transmembrane</keyword>